<accession>A0A0N4YL66</accession>
<evidence type="ECO:0000313" key="1">
    <source>
        <dbReference type="EMBL" id="VDL81545.1"/>
    </source>
</evidence>
<gene>
    <name evidence="1" type="ORF">NBR_LOCUS17825</name>
</gene>
<dbReference type="EMBL" id="UYSL01022993">
    <property type="protein sequence ID" value="VDL81545.1"/>
    <property type="molecule type" value="Genomic_DNA"/>
</dbReference>
<name>A0A0N4YL66_NIPBR</name>
<dbReference type="WBParaSite" id="NBR_0001782401-mRNA-1">
    <property type="protein sequence ID" value="NBR_0001782401-mRNA-1"/>
    <property type="gene ID" value="NBR_0001782401"/>
</dbReference>
<evidence type="ECO:0000313" key="2">
    <source>
        <dbReference type="Proteomes" id="UP000271162"/>
    </source>
</evidence>
<reference evidence="1 2" key="2">
    <citation type="submission" date="2018-11" db="EMBL/GenBank/DDBJ databases">
        <authorList>
            <consortium name="Pathogen Informatics"/>
        </authorList>
    </citation>
    <scope>NUCLEOTIDE SEQUENCE [LARGE SCALE GENOMIC DNA]</scope>
</reference>
<evidence type="ECO:0000313" key="3">
    <source>
        <dbReference type="WBParaSite" id="NBR_0001782401-mRNA-1"/>
    </source>
</evidence>
<dbReference type="OMA" id="AVVEFWW"/>
<dbReference type="Proteomes" id="UP000271162">
    <property type="component" value="Unassembled WGS sequence"/>
</dbReference>
<sequence length="73" mass="8122">MVMPTGPLRCSECGREVPSSINKSISIDNHLRDVRKVDVNGSAVVEFWWCRDCAQGVCKLGKTCYGVNYCLLL</sequence>
<keyword evidence="2" id="KW-1185">Reference proteome</keyword>
<reference evidence="3" key="1">
    <citation type="submission" date="2017-02" db="UniProtKB">
        <authorList>
            <consortium name="WormBaseParasite"/>
        </authorList>
    </citation>
    <scope>IDENTIFICATION</scope>
</reference>
<proteinExistence type="predicted"/>
<protein>
    <submittedName>
        <fullName evidence="3">C2H2-type domain-containing protein</fullName>
    </submittedName>
</protein>
<dbReference type="AlphaFoldDB" id="A0A0N4YL66"/>
<organism evidence="3">
    <name type="scientific">Nippostrongylus brasiliensis</name>
    <name type="common">Rat hookworm</name>
    <dbReference type="NCBI Taxonomy" id="27835"/>
    <lineage>
        <taxon>Eukaryota</taxon>
        <taxon>Metazoa</taxon>
        <taxon>Ecdysozoa</taxon>
        <taxon>Nematoda</taxon>
        <taxon>Chromadorea</taxon>
        <taxon>Rhabditida</taxon>
        <taxon>Rhabditina</taxon>
        <taxon>Rhabditomorpha</taxon>
        <taxon>Strongyloidea</taxon>
        <taxon>Heligmosomidae</taxon>
        <taxon>Nippostrongylus</taxon>
    </lineage>
</organism>